<name>A0ACC2GBA1_DALPE</name>
<comment type="caution">
    <text evidence="1">The sequence shown here is derived from an EMBL/GenBank/DDBJ whole genome shotgun (WGS) entry which is preliminary data.</text>
</comment>
<protein>
    <submittedName>
        <fullName evidence="1">Uncharacterized protein</fullName>
    </submittedName>
</protein>
<reference evidence="1" key="1">
    <citation type="submission" date="2021-05" db="EMBL/GenBank/DDBJ databases">
        <authorList>
            <person name="Pan Q."/>
            <person name="Jouanno E."/>
            <person name="Zahm M."/>
            <person name="Klopp C."/>
            <person name="Cabau C."/>
            <person name="Louis A."/>
            <person name="Berthelot C."/>
            <person name="Parey E."/>
            <person name="Roest Crollius H."/>
            <person name="Montfort J."/>
            <person name="Robinson-Rechavi M."/>
            <person name="Bouchez O."/>
            <person name="Lampietro C."/>
            <person name="Lopez Roques C."/>
            <person name="Donnadieu C."/>
            <person name="Postlethwait J."/>
            <person name="Bobe J."/>
            <person name="Dillon D."/>
            <person name="Chandos A."/>
            <person name="von Hippel F."/>
            <person name="Guiguen Y."/>
        </authorList>
    </citation>
    <scope>NUCLEOTIDE SEQUENCE</scope>
    <source>
        <strain evidence="1">YG-Jan2019</strain>
    </source>
</reference>
<keyword evidence="2" id="KW-1185">Reference proteome</keyword>
<sequence length="274" mass="29343">MEIVLVGKSGCGKSSTGNTIFGKNIFSTSNWFSGTKTIFRERQTVCNRKIHLVDTPGLDSDRLSFEDLNLVTQGKVDVFLLVIQLGRFTEEQKKAIEKMENMFGVRVREFTMILFTHGDELKKPIHTFITEAAALNQVVQNYGHRYHVFNNKEKIQSQVIQLFGQIDQMWTVMQKTKYCFEKPCGADDIIKAAVKRGAQGGAIVGAVGGAVAGGVLLSEVAVGGLAISAGAAAGIIAAPVVIGVGAVALVGTAAGVIIGTGVGVSRVISRWWNG</sequence>
<evidence type="ECO:0000313" key="1">
    <source>
        <dbReference type="EMBL" id="KAJ8000816.1"/>
    </source>
</evidence>
<proteinExistence type="predicted"/>
<gene>
    <name evidence="1" type="ORF">DPEC_G00184320</name>
</gene>
<dbReference type="Proteomes" id="UP001157502">
    <property type="component" value="Chromosome 15"/>
</dbReference>
<dbReference type="EMBL" id="CM055742">
    <property type="protein sequence ID" value="KAJ8000816.1"/>
    <property type="molecule type" value="Genomic_DNA"/>
</dbReference>
<evidence type="ECO:0000313" key="2">
    <source>
        <dbReference type="Proteomes" id="UP001157502"/>
    </source>
</evidence>
<organism evidence="1 2">
    <name type="scientific">Dallia pectoralis</name>
    <name type="common">Alaska blackfish</name>
    <dbReference type="NCBI Taxonomy" id="75939"/>
    <lineage>
        <taxon>Eukaryota</taxon>
        <taxon>Metazoa</taxon>
        <taxon>Chordata</taxon>
        <taxon>Craniata</taxon>
        <taxon>Vertebrata</taxon>
        <taxon>Euteleostomi</taxon>
        <taxon>Actinopterygii</taxon>
        <taxon>Neopterygii</taxon>
        <taxon>Teleostei</taxon>
        <taxon>Protacanthopterygii</taxon>
        <taxon>Esociformes</taxon>
        <taxon>Umbridae</taxon>
        <taxon>Dallia</taxon>
    </lineage>
</organism>
<accession>A0ACC2GBA1</accession>